<feature type="active site" evidence="5">
    <location>
        <position position="28"/>
    </location>
</feature>
<dbReference type="PROSITE" id="PS51160">
    <property type="entry name" value="ACYLPHOSPHATASE_3"/>
    <property type="match status" value="1"/>
</dbReference>
<evidence type="ECO:0000256" key="4">
    <source>
        <dbReference type="ARBA" id="ARBA00047645"/>
    </source>
</evidence>
<evidence type="ECO:0000256" key="2">
    <source>
        <dbReference type="ARBA" id="ARBA00012150"/>
    </source>
</evidence>
<dbReference type="PANTHER" id="PTHR47268:SF4">
    <property type="entry name" value="ACYLPHOSPHATASE"/>
    <property type="match status" value="1"/>
</dbReference>
<dbReference type="Gene3D" id="3.30.70.100">
    <property type="match status" value="1"/>
</dbReference>
<dbReference type="GO" id="GO:0003998">
    <property type="term" value="F:acylphosphatase activity"/>
    <property type="evidence" value="ECO:0007669"/>
    <property type="project" value="UniProtKB-EC"/>
</dbReference>
<proteinExistence type="inferred from homology"/>
<evidence type="ECO:0000256" key="3">
    <source>
        <dbReference type="ARBA" id="ARBA00015991"/>
    </source>
</evidence>
<reference evidence="8 9" key="1">
    <citation type="submission" date="2021-05" db="EMBL/GenBank/DDBJ databases">
        <title>Genetic and Functional Diversity in Clade A Lucinid endosymbionts from the Bahamas.</title>
        <authorList>
            <person name="Giani N.M."/>
            <person name="Engel A.S."/>
            <person name="Campbell B.J."/>
        </authorList>
    </citation>
    <scope>NUCLEOTIDE SEQUENCE [LARGE SCALE GENOMIC DNA]</scope>
    <source>
        <strain evidence="8">LUC16012Gg_MoonRockCtena</strain>
    </source>
</reference>
<dbReference type="InterPro" id="IPR001792">
    <property type="entry name" value="Acylphosphatase-like_dom"/>
</dbReference>
<comment type="similarity">
    <text evidence="1 6">Belongs to the acylphosphatase family.</text>
</comment>
<keyword evidence="5" id="KW-0378">Hydrolase</keyword>
<dbReference type="InterPro" id="IPR017968">
    <property type="entry name" value="Acylphosphatase_CS"/>
</dbReference>
<dbReference type="PANTHER" id="PTHR47268">
    <property type="entry name" value="ACYLPHOSPHATASE"/>
    <property type="match status" value="1"/>
</dbReference>
<dbReference type="NCBIfam" id="NF011022">
    <property type="entry name" value="PRK14451.1"/>
    <property type="match status" value="1"/>
</dbReference>
<dbReference type="Proteomes" id="UP000770889">
    <property type="component" value="Unassembled WGS sequence"/>
</dbReference>
<accession>A0A944QUG3</accession>
<protein>
    <recommendedName>
        <fullName evidence="3 5">acylphosphatase</fullName>
        <ecNumber evidence="2 5">3.6.1.7</ecNumber>
    </recommendedName>
</protein>
<dbReference type="NCBIfam" id="NF011000">
    <property type="entry name" value="PRK14426.1"/>
    <property type="match status" value="1"/>
</dbReference>
<feature type="domain" description="Acylphosphatase-like" evidence="7">
    <location>
        <begin position="13"/>
        <end position="98"/>
    </location>
</feature>
<evidence type="ECO:0000313" key="9">
    <source>
        <dbReference type="Proteomes" id="UP000770889"/>
    </source>
</evidence>
<dbReference type="EC" id="3.6.1.7" evidence="2 5"/>
<dbReference type="InterPro" id="IPR036046">
    <property type="entry name" value="Acylphosphatase-like_dom_sf"/>
</dbReference>
<dbReference type="InterPro" id="IPR020456">
    <property type="entry name" value="Acylphosphatase"/>
</dbReference>
<evidence type="ECO:0000313" key="8">
    <source>
        <dbReference type="EMBL" id="MBT2988909.1"/>
    </source>
</evidence>
<dbReference type="PROSITE" id="PS00151">
    <property type="entry name" value="ACYLPHOSPHATASE_2"/>
    <property type="match status" value="1"/>
</dbReference>
<organism evidence="8 9">
    <name type="scientific">Candidatus Thiodiazotropha taylori</name>
    <dbReference type="NCBI Taxonomy" id="2792791"/>
    <lineage>
        <taxon>Bacteria</taxon>
        <taxon>Pseudomonadati</taxon>
        <taxon>Pseudomonadota</taxon>
        <taxon>Gammaproteobacteria</taxon>
        <taxon>Chromatiales</taxon>
        <taxon>Sedimenticolaceae</taxon>
        <taxon>Candidatus Thiodiazotropha</taxon>
    </lineage>
</organism>
<comment type="caution">
    <text evidence="8">The sequence shown here is derived from an EMBL/GenBank/DDBJ whole genome shotgun (WGS) entry which is preliminary data.</text>
</comment>
<evidence type="ECO:0000256" key="5">
    <source>
        <dbReference type="PROSITE-ProRule" id="PRU00520"/>
    </source>
</evidence>
<evidence type="ECO:0000256" key="6">
    <source>
        <dbReference type="RuleBase" id="RU004168"/>
    </source>
</evidence>
<dbReference type="EMBL" id="JAHHGM010000006">
    <property type="protein sequence ID" value="MBT2988909.1"/>
    <property type="molecule type" value="Genomic_DNA"/>
</dbReference>
<evidence type="ECO:0000259" key="7">
    <source>
        <dbReference type="PROSITE" id="PS51160"/>
    </source>
</evidence>
<feature type="active site" evidence="5">
    <location>
        <position position="46"/>
    </location>
</feature>
<gene>
    <name evidence="8" type="ORF">KME65_08075</name>
</gene>
<dbReference type="AlphaFoldDB" id="A0A944QUG3"/>
<name>A0A944QUG3_9GAMM</name>
<dbReference type="SUPFAM" id="SSF54975">
    <property type="entry name" value="Acylphosphatase/BLUF domain-like"/>
    <property type="match status" value="1"/>
</dbReference>
<sequence length="98" mass="10762">MSEQADNGKRKICVRCHVAGRVQGVFYRATARHEAQQLGIKGYARNLLDGRVEVVACGSVEAIDALQSWLRKGPQNASVTGVSCESIDYQDYQEFSIG</sequence>
<comment type="catalytic activity">
    <reaction evidence="4 5">
        <text>an acyl phosphate + H2O = a carboxylate + phosphate + H(+)</text>
        <dbReference type="Rhea" id="RHEA:14965"/>
        <dbReference type="ChEBI" id="CHEBI:15377"/>
        <dbReference type="ChEBI" id="CHEBI:15378"/>
        <dbReference type="ChEBI" id="CHEBI:29067"/>
        <dbReference type="ChEBI" id="CHEBI:43474"/>
        <dbReference type="ChEBI" id="CHEBI:59918"/>
        <dbReference type="EC" id="3.6.1.7"/>
    </reaction>
</comment>
<dbReference type="Pfam" id="PF00708">
    <property type="entry name" value="Acylphosphatase"/>
    <property type="match status" value="1"/>
</dbReference>
<evidence type="ECO:0000256" key="1">
    <source>
        <dbReference type="ARBA" id="ARBA00005614"/>
    </source>
</evidence>